<organism evidence="3 4">
    <name type="scientific">Pseudoroseomonas ludipueritiae</name>
    <dbReference type="NCBI Taxonomy" id="198093"/>
    <lineage>
        <taxon>Bacteria</taxon>
        <taxon>Pseudomonadati</taxon>
        <taxon>Pseudomonadota</taxon>
        <taxon>Alphaproteobacteria</taxon>
        <taxon>Acetobacterales</taxon>
        <taxon>Acetobacteraceae</taxon>
        <taxon>Pseudoroseomonas</taxon>
    </lineage>
</organism>
<dbReference type="Proteomes" id="UP000603940">
    <property type="component" value="Unassembled WGS sequence"/>
</dbReference>
<feature type="domain" description="DUF2382" evidence="2">
    <location>
        <begin position="10"/>
        <end position="116"/>
    </location>
</feature>
<evidence type="ECO:0000259" key="2">
    <source>
        <dbReference type="Pfam" id="PF09557"/>
    </source>
</evidence>
<feature type="region of interest" description="Disordered" evidence="1">
    <location>
        <begin position="122"/>
        <end position="143"/>
    </location>
</feature>
<comment type="caution">
    <text evidence="3">The sequence shown here is derived from an EMBL/GenBank/DDBJ whole genome shotgun (WGS) entry which is preliminary data.</text>
</comment>
<proteinExistence type="predicted"/>
<evidence type="ECO:0000313" key="4">
    <source>
        <dbReference type="Proteomes" id="UP000603940"/>
    </source>
</evidence>
<accession>A0ABR7RE93</accession>
<keyword evidence="4" id="KW-1185">Reference proteome</keyword>
<name>A0ABR7RE93_9PROT</name>
<dbReference type="RefSeq" id="WP_187780957.1">
    <property type="nucleotide sequence ID" value="NZ_JACTUZ010000210.1"/>
</dbReference>
<sequence length="143" mass="16055">MPSKQPGTVLPLSEEKLHVEKKLQESGRVRVSVSTETVEEVVRETLRSRSAQVERVPVEREIDQAPATREENGVLIIPVVEEVLVVVKKLYLKEEIHISFDETEEIVEQPVERRVQRAVIGRLASDELDDPDESGTAGPHPTC</sequence>
<reference evidence="3 4" key="1">
    <citation type="journal article" date="2009" name="Int. J. Syst. Evol. Microbiol.">
        <title>Transfer of Teichococcus ludipueritiae and Muricoccus roseus to the genus Roseomonas, as Roseomonas ludipueritiae comb. nov. and Roseomonas rosea comb. nov., respectively, and emended description of the genus Roseomonas.</title>
        <authorList>
            <person name="Sanchez-Porro C."/>
            <person name="Gallego V."/>
            <person name="Busse H.J."/>
            <person name="Kampfer P."/>
            <person name="Ventosa A."/>
        </authorList>
    </citation>
    <scope>NUCLEOTIDE SEQUENCE [LARGE SCALE GENOMIC DNA]</scope>
    <source>
        <strain evidence="3 4">DSM 14915</strain>
    </source>
</reference>
<gene>
    <name evidence="3" type="ORF">IBL25_23800</name>
</gene>
<protein>
    <submittedName>
        <fullName evidence="3">DUF2382 domain-containing protein</fullName>
    </submittedName>
</protein>
<evidence type="ECO:0000313" key="3">
    <source>
        <dbReference type="EMBL" id="MBC9179973.1"/>
    </source>
</evidence>
<dbReference type="InterPro" id="IPR019060">
    <property type="entry name" value="DUF2382"/>
</dbReference>
<dbReference type="EMBL" id="JACTUZ010000210">
    <property type="protein sequence ID" value="MBC9179973.1"/>
    <property type="molecule type" value="Genomic_DNA"/>
</dbReference>
<evidence type="ECO:0000256" key="1">
    <source>
        <dbReference type="SAM" id="MobiDB-lite"/>
    </source>
</evidence>
<dbReference type="Pfam" id="PF09557">
    <property type="entry name" value="DUF2382"/>
    <property type="match status" value="1"/>
</dbReference>